<reference evidence="1" key="1">
    <citation type="journal article" date="2020" name="mSystems">
        <title>Genome- and Community-Level Interaction Insights into Carbon Utilization and Element Cycling Functions of Hydrothermarchaeota in Hydrothermal Sediment.</title>
        <authorList>
            <person name="Zhou Z."/>
            <person name="Liu Y."/>
            <person name="Xu W."/>
            <person name="Pan J."/>
            <person name="Luo Z.H."/>
            <person name="Li M."/>
        </authorList>
    </citation>
    <scope>NUCLEOTIDE SEQUENCE [LARGE SCALE GENOMIC DNA]</scope>
    <source>
        <strain evidence="1">SpSt-479</strain>
    </source>
</reference>
<gene>
    <name evidence="1" type="ORF">ENS31_14745</name>
</gene>
<dbReference type="InterPro" id="IPR012808">
    <property type="entry name" value="CHP02453"/>
</dbReference>
<name>A0A7V2ZMN6_9BACT</name>
<evidence type="ECO:0000313" key="1">
    <source>
        <dbReference type="EMBL" id="HFI92775.1"/>
    </source>
</evidence>
<dbReference type="EMBL" id="DSUJ01000011">
    <property type="protein sequence ID" value="HFI92775.1"/>
    <property type="molecule type" value="Genomic_DNA"/>
</dbReference>
<comment type="caution">
    <text evidence="1">The sequence shown here is derived from an EMBL/GenBank/DDBJ whole genome shotgun (WGS) entry which is preliminary data.</text>
</comment>
<dbReference type="PANTHER" id="PTHR36452:SF1">
    <property type="entry name" value="DUF2461 DOMAIN-CONTAINING PROTEIN"/>
    <property type="match status" value="1"/>
</dbReference>
<dbReference type="NCBIfam" id="TIGR02453">
    <property type="entry name" value="TIGR02453 family protein"/>
    <property type="match status" value="1"/>
</dbReference>
<dbReference type="PANTHER" id="PTHR36452">
    <property type="entry name" value="CHROMOSOME 12, WHOLE GENOME SHOTGUN SEQUENCE"/>
    <property type="match status" value="1"/>
</dbReference>
<dbReference type="AlphaFoldDB" id="A0A7V2ZMN6"/>
<protein>
    <submittedName>
        <fullName evidence="1">DUF2461 domain-containing protein</fullName>
    </submittedName>
</protein>
<accession>A0A7V2ZMN6</accession>
<sequence length="226" mass="26833">MKTMTFPFMTAKYLSDLSKNNSREWFLKNRERFDIEFLQPAVQFVIDIGERIQTFAPNVMAVPKVDKSIFRLHRDVRFRKNKEPYKTNLGLYFWEGKGKRMECSGFYFHIEPSNFFLGAGMYVFSPQQLKKYRDTVYNPDKGSELDSIIKSILRNKNYSIGGKTFKKTPRGYDSDYKYADLLLHSGVYSFYEIDSLNMFHKKDIVEFSYSVFKDMNPLHQWLVKNI</sequence>
<proteinExistence type="predicted"/>
<organism evidence="1">
    <name type="scientific">Ignavibacterium album</name>
    <dbReference type="NCBI Taxonomy" id="591197"/>
    <lineage>
        <taxon>Bacteria</taxon>
        <taxon>Pseudomonadati</taxon>
        <taxon>Ignavibacteriota</taxon>
        <taxon>Ignavibacteria</taxon>
        <taxon>Ignavibacteriales</taxon>
        <taxon>Ignavibacteriaceae</taxon>
        <taxon>Ignavibacterium</taxon>
    </lineage>
</organism>
<dbReference type="Pfam" id="PF09365">
    <property type="entry name" value="DUF2461"/>
    <property type="match status" value="1"/>
</dbReference>
<dbReference type="InterPro" id="IPR015996">
    <property type="entry name" value="UCP028451"/>
</dbReference>
<dbReference type="PIRSF" id="PIRSF028451">
    <property type="entry name" value="UCP028451"/>
    <property type="match status" value="1"/>
</dbReference>